<keyword evidence="2" id="KW-1185">Reference proteome</keyword>
<dbReference type="AlphaFoldDB" id="A0A0C2IBE2"/>
<dbReference type="EMBL" id="JWZT01004917">
    <property type="protein sequence ID" value="KII62638.1"/>
    <property type="molecule type" value="Genomic_DNA"/>
</dbReference>
<name>A0A0C2IBE2_THEKT</name>
<comment type="caution">
    <text evidence="1">The sequence shown here is derived from an EMBL/GenBank/DDBJ whole genome shotgun (WGS) entry which is preliminary data.</text>
</comment>
<dbReference type="InterPro" id="IPR051320">
    <property type="entry name" value="Viral_Replic_Matur_Polypro"/>
</dbReference>
<sequence>MEKGNIAYLVVAIRNVLGKTALIFQQNAPLWDDWTLFQRLLQKQLRTEFGKMLALDGYMNSVIRTARKEYVRVNLEKYLDQHMKHFSSNLKISKDQAALTSLCAGVQPKILGIGVVPFTLIHKVEAYKCKFLQDKIKYLGHVIDEKGIFTTSENIEKIMNCPETTNTKELKSFHGAINYYSKNGELSSTLDTDGTLRRKHADQLKDIIVVSDSMEFLKINEGKVITDANMSMDSQTASE</sequence>
<dbReference type="Proteomes" id="UP000031668">
    <property type="component" value="Unassembled WGS sequence"/>
</dbReference>
<protein>
    <submittedName>
        <fullName evidence="1">Uncharacterized protein</fullName>
    </submittedName>
</protein>
<dbReference type="PANTHER" id="PTHR33064:SF37">
    <property type="entry name" value="RIBONUCLEASE H"/>
    <property type="match status" value="1"/>
</dbReference>
<accession>A0A0C2IBE2</accession>
<reference evidence="1 2" key="1">
    <citation type="journal article" date="2014" name="Genome Biol. Evol.">
        <title>The genome of the myxosporean Thelohanellus kitauei shows adaptations to nutrient acquisition within its fish host.</title>
        <authorList>
            <person name="Yang Y."/>
            <person name="Xiong J."/>
            <person name="Zhou Z."/>
            <person name="Huo F."/>
            <person name="Miao W."/>
            <person name="Ran C."/>
            <person name="Liu Y."/>
            <person name="Zhang J."/>
            <person name="Feng J."/>
            <person name="Wang M."/>
            <person name="Wang M."/>
            <person name="Wang L."/>
            <person name="Yao B."/>
        </authorList>
    </citation>
    <scope>NUCLEOTIDE SEQUENCE [LARGE SCALE GENOMIC DNA]</scope>
    <source>
        <strain evidence="1">Wuqing</strain>
    </source>
</reference>
<dbReference type="InterPro" id="IPR043502">
    <property type="entry name" value="DNA/RNA_pol_sf"/>
</dbReference>
<evidence type="ECO:0000313" key="2">
    <source>
        <dbReference type="Proteomes" id="UP000031668"/>
    </source>
</evidence>
<dbReference type="OrthoDB" id="8051208at2759"/>
<gene>
    <name evidence="1" type="ORF">RF11_01040</name>
</gene>
<dbReference type="SUPFAM" id="SSF56672">
    <property type="entry name" value="DNA/RNA polymerases"/>
    <property type="match status" value="1"/>
</dbReference>
<dbReference type="PANTHER" id="PTHR33064">
    <property type="entry name" value="POL PROTEIN"/>
    <property type="match status" value="1"/>
</dbReference>
<proteinExistence type="predicted"/>
<evidence type="ECO:0000313" key="1">
    <source>
        <dbReference type="EMBL" id="KII62638.1"/>
    </source>
</evidence>
<organism evidence="1 2">
    <name type="scientific">Thelohanellus kitauei</name>
    <name type="common">Myxosporean</name>
    <dbReference type="NCBI Taxonomy" id="669202"/>
    <lineage>
        <taxon>Eukaryota</taxon>
        <taxon>Metazoa</taxon>
        <taxon>Cnidaria</taxon>
        <taxon>Myxozoa</taxon>
        <taxon>Myxosporea</taxon>
        <taxon>Bivalvulida</taxon>
        <taxon>Platysporina</taxon>
        <taxon>Myxobolidae</taxon>
        <taxon>Thelohanellus</taxon>
    </lineage>
</organism>